<keyword evidence="2" id="KW-0946">Virion</keyword>
<dbReference type="GO" id="GO:0051701">
    <property type="term" value="P:biological process involved in interaction with host"/>
    <property type="evidence" value="ECO:0007669"/>
    <property type="project" value="UniProtKB-ARBA"/>
</dbReference>
<evidence type="ECO:0000256" key="2">
    <source>
        <dbReference type="ARBA" id="ARBA00022844"/>
    </source>
</evidence>
<dbReference type="GO" id="GO:0019058">
    <property type="term" value="P:viral life cycle"/>
    <property type="evidence" value="ECO:0007669"/>
    <property type="project" value="UniProtKB-ARBA"/>
</dbReference>
<evidence type="ECO:0000313" key="4">
    <source>
        <dbReference type="Proteomes" id="UP000318728"/>
    </source>
</evidence>
<evidence type="ECO:0000313" key="3">
    <source>
        <dbReference type="EMBL" id="QDH45786.1"/>
    </source>
</evidence>
<protein>
    <submittedName>
        <fullName evidence="3">Putative tail fiber protein</fullName>
    </submittedName>
</protein>
<evidence type="ECO:0000256" key="1">
    <source>
        <dbReference type="ARBA" id="ARBA00004328"/>
    </source>
</evidence>
<dbReference type="Gene3D" id="2.60.120.560">
    <property type="entry name" value="Exo-inulinase, domain 1"/>
    <property type="match status" value="1"/>
</dbReference>
<proteinExistence type="predicted"/>
<dbReference type="EMBL" id="MK798144">
    <property type="protein sequence ID" value="QDH45786.1"/>
    <property type="molecule type" value="Genomic_DNA"/>
</dbReference>
<accession>A0A513ZYL0</accession>
<dbReference type="Gene3D" id="2.160.20.10">
    <property type="entry name" value="Single-stranded right-handed beta-helix, Pectin lyase-like"/>
    <property type="match status" value="1"/>
</dbReference>
<name>A0A513ZYL0_9CAUD</name>
<dbReference type="InterPro" id="IPR011050">
    <property type="entry name" value="Pectin_lyase_fold/virulence"/>
</dbReference>
<reference evidence="3 4" key="1">
    <citation type="submission" date="2019-04" db="EMBL/GenBank/DDBJ databases">
        <title>Complete genome sequence of Pantoea sp. infecting bacteriophage vB_PagM_PSKM.</title>
        <authorList>
            <person name="Truncaite L."/>
            <person name="Simoliuniene M."/>
            <person name="Zajanckauskaite A."/>
            <person name="Meskys R."/>
            <person name="Simoliunas E."/>
        </authorList>
    </citation>
    <scope>NUCLEOTIDE SEQUENCE [LARGE SCALE GENOMIC DNA]</scope>
    <source>
        <strain evidence="3">PSKM</strain>
    </source>
</reference>
<dbReference type="InterPro" id="IPR012334">
    <property type="entry name" value="Pectin_lyas_fold"/>
</dbReference>
<sequence length="852" mass="92072">MADEKIRVTELPVKSEITPGGKMLVSQNGIDWQTDVGALMLKANNLSDVDAPKSRGNLNVYSKEEVDDKVSGGGIPDQIQEPDGFKYIGRVPSFAALVSVVPEKAGERVIVSGHVAGNDYGGGVFVARAGSVAINDGGTIMPVNNNFYWQRLVEDPGTLDVTHFGAKRDGVTDCATACLAMWNYTQSLGAGGSMIGIQFPAGEFAVSNIDISANYVGNFRLAGKGVVTTFGYFPATRIKLIGADNQAAFKVQARRSEIANVQIYGQYEVKANTRGFFKNTCVSGQYVHGVNWRSTYTGGPIFDLMDTLDTKFSEFYASYVYGGVIYGVPSMSEQGSWDHLTAIELSNFNVQRCYGKPAFDLQKSGQSFIYNGWIEKTDFPGDLSNGQWIIQGLSMEDCVNPLDLTFTRAQLSQINLQGTSALRYDNPDKSRLLSTYEMGRNRVEAYGAQFFGSLSYDYLSSHYRLSNTTDKAAWFNLGKMIVTNQNDASRIRFFGANGQASVPSDQGVFDSNNFGGGECLLTLRRVPGTGTRQDCAIEVHGNSPIADIRISRPYENDVEIYVQLKPQCGFVNVSLETSTNSRFDSGTRFLWNYSGAPVTDDAIAGMALYSPRKTVAFGTFGAGLTIMEDKTLGFTGRDLIDGKMPFMHNGKVYLMPLVVSPDGSDSFARTGEIDGTKIDNLLGGNLNQGWVNSFKSGADAQNGSLNLSVKAGAAISVNTAIADLVSELTIVSGPANTGTAISTSVDFRKPNGGTGQNTLRVVFAGKVDGKNTIRLAKRVSGVTTTISPQDGFINDGQVLKIYTKGNVIRVYADDVLIWDLTDDQLLTGTYFGFGTASTNAGMIVSKLKFYKA</sequence>
<dbReference type="SUPFAM" id="SSF51126">
    <property type="entry name" value="Pectin lyase-like"/>
    <property type="match status" value="1"/>
</dbReference>
<comment type="subcellular location">
    <subcellularLocation>
        <location evidence="1">Virion</location>
    </subcellularLocation>
</comment>
<dbReference type="Proteomes" id="UP000318728">
    <property type="component" value="Segment"/>
</dbReference>
<keyword evidence="4" id="KW-1185">Reference proteome</keyword>
<dbReference type="GO" id="GO:0044423">
    <property type="term" value="C:virion component"/>
    <property type="evidence" value="ECO:0007669"/>
    <property type="project" value="UniProtKB-KW"/>
</dbReference>
<organism evidence="3 4">
    <name type="scientific">Pantoea phage vB_PagM_PSKM</name>
    <dbReference type="NCBI Taxonomy" id="2588094"/>
    <lineage>
        <taxon>Viruses</taxon>
        <taxon>Duplodnaviria</taxon>
        <taxon>Heunggongvirae</taxon>
        <taxon>Uroviricota</taxon>
        <taxon>Caudoviricetes</taxon>
        <taxon>Dibbivirus</taxon>
        <taxon>Dibbivirus PSKM</taxon>
    </lineage>
</organism>
<gene>
    <name evidence="3" type="ORF">PSKM_gp29</name>
</gene>